<dbReference type="SFLD" id="SFLDS00019">
    <property type="entry name" value="Glutathione_Transferase_(cytos"/>
    <property type="match status" value="1"/>
</dbReference>
<evidence type="ECO:0000259" key="2">
    <source>
        <dbReference type="PROSITE" id="PS50405"/>
    </source>
</evidence>
<feature type="domain" description="GST N-terminal" evidence="1">
    <location>
        <begin position="23"/>
        <end position="103"/>
    </location>
</feature>
<name>A0A9P6J530_MORAP</name>
<dbReference type="InterPro" id="IPR004045">
    <property type="entry name" value="Glutathione_S-Trfase_N"/>
</dbReference>
<keyword evidence="4" id="KW-1185">Reference proteome</keyword>
<dbReference type="InterPro" id="IPR036249">
    <property type="entry name" value="Thioredoxin-like_sf"/>
</dbReference>
<dbReference type="InterPro" id="IPR004046">
    <property type="entry name" value="GST_C"/>
</dbReference>
<reference evidence="3" key="1">
    <citation type="journal article" date="2020" name="Fungal Divers.">
        <title>Resolving the Mortierellaceae phylogeny through synthesis of multi-gene phylogenetics and phylogenomics.</title>
        <authorList>
            <person name="Vandepol N."/>
            <person name="Liber J."/>
            <person name="Desiro A."/>
            <person name="Na H."/>
            <person name="Kennedy M."/>
            <person name="Barry K."/>
            <person name="Grigoriev I.V."/>
            <person name="Miller A.N."/>
            <person name="O'Donnell K."/>
            <person name="Stajich J.E."/>
            <person name="Bonito G."/>
        </authorList>
    </citation>
    <scope>NUCLEOTIDE SEQUENCE</scope>
    <source>
        <strain evidence="3">CK1249</strain>
    </source>
</reference>
<dbReference type="GO" id="GO:0006749">
    <property type="term" value="P:glutathione metabolic process"/>
    <property type="evidence" value="ECO:0007669"/>
    <property type="project" value="TreeGrafter"/>
</dbReference>
<dbReference type="Gene3D" id="1.20.1050.10">
    <property type="match status" value="1"/>
</dbReference>
<dbReference type="PANTHER" id="PTHR11571:SF150">
    <property type="entry name" value="GLUTATHIONE S-TRANSFERASE"/>
    <property type="match status" value="1"/>
</dbReference>
<proteinExistence type="predicted"/>
<sequence>MVHAFFDPAQAAAFNAAASKKDSQFEVRYFPLHGLGNITRMLLASSGAKFTNFNPEDWAALKPEAPFGVMPLLKETTSDGTVIQIAESDAIERYLSKKFGYYGDNIFEETLIDTFVSSDNDIMNKIFGFIMLKDAEQKAEAKEKALQGPVANWVKNHELHLQNNGANGHYVGNKHTLADFKTAQLISIIQGFSGEDLISEKLTPALIKVRATVDKIPSLAAWRATDEWKAFADRNKAALGF</sequence>
<feature type="domain" description="GST C-terminal" evidence="2">
    <location>
        <begin position="105"/>
        <end position="239"/>
    </location>
</feature>
<dbReference type="AlphaFoldDB" id="A0A9P6J530"/>
<dbReference type="InterPro" id="IPR010987">
    <property type="entry name" value="Glutathione-S-Trfase_C-like"/>
</dbReference>
<dbReference type="GO" id="GO:0004364">
    <property type="term" value="F:glutathione transferase activity"/>
    <property type="evidence" value="ECO:0007669"/>
    <property type="project" value="TreeGrafter"/>
</dbReference>
<dbReference type="SUPFAM" id="SSF47616">
    <property type="entry name" value="GST C-terminal domain-like"/>
    <property type="match status" value="1"/>
</dbReference>
<accession>A0A9P6J530</accession>
<dbReference type="Gene3D" id="3.40.30.10">
    <property type="entry name" value="Glutaredoxin"/>
    <property type="match status" value="1"/>
</dbReference>
<dbReference type="PROSITE" id="PS50405">
    <property type="entry name" value="GST_CTER"/>
    <property type="match status" value="1"/>
</dbReference>
<dbReference type="SUPFAM" id="SSF52833">
    <property type="entry name" value="Thioredoxin-like"/>
    <property type="match status" value="1"/>
</dbReference>
<dbReference type="Proteomes" id="UP000738359">
    <property type="component" value="Unassembled WGS sequence"/>
</dbReference>
<evidence type="ECO:0000259" key="1">
    <source>
        <dbReference type="PROSITE" id="PS50404"/>
    </source>
</evidence>
<protein>
    <submittedName>
        <fullName evidence="3">Glutathione S-transferase S1</fullName>
    </submittedName>
</protein>
<organism evidence="3 4">
    <name type="scientific">Mortierella alpina</name>
    <name type="common">Oleaginous fungus</name>
    <name type="synonym">Mortierella renispora</name>
    <dbReference type="NCBI Taxonomy" id="64518"/>
    <lineage>
        <taxon>Eukaryota</taxon>
        <taxon>Fungi</taxon>
        <taxon>Fungi incertae sedis</taxon>
        <taxon>Mucoromycota</taxon>
        <taxon>Mortierellomycotina</taxon>
        <taxon>Mortierellomycetes</taxon>
        <taxon>Mortierellales</taxon>
        <taxon>Mortierellaceae</taxon>
        <taxon>Mortierella</taxon>
    </lineage>
</organism>
<dbReference type="Pfam" id="PF14497">
    <property type="entry name" value="GST_C_3"/>
    <property type="match status" value="1"/>
</dbReference>
<evidence type="ECO:0000313" key="3">
    <source>
        <dbReference type="EMBL" id="KAF9962698.1"/>
    </source>
</evidence>
<comment type="caution">
    <text evidence="3">The sequence shown here is derived from an EMBL/GenBank/DDBJ whole genome shotgun (WGS) entry which is preliminary data.</text>
</comment>
<dbReference type="EMBL" id="JAAAHY010000538">
    <property type="protein sequence ID" value="KAF9962698.1"/>
    <property type="molecule type" value="Genomic_DNA"/>
</dbReference>
<dbReference type="InterPro" id="IPR036282">
    <property type="entry name" value="Glutathione-S-Trfase_C_sf"/>
</dbReference>
<evidence type="ECO:0000313" key="4">
    <source>
        <dbReference type="Proteomes" id="UP000738359"/>
    </source>
</evidence>
<dbReference type="InterPro" id="IPR050213">
    <property type="entry name" value="GST_superfamily"/>
</dbReference>
<dbReference type="InterPro" id="IPR040079">
    <property type="entry name" value="Glutathione_S-Trfase"/>
</dbReference>
<dbReference type="OrthoDB" id="414243at2759"/>
<dbReference type="PROSITE" id="PS50404">
    <property type="entry name" value="GST_NTER"/>
    <property type="match status" value="1"/>
</dbReference>
<dbReference type="PANTHER" id="PTHR11571">
    <property type="entry name" value="GLUTATHIONE S-TRANSFERASE"/>
    <property type="match status" value="1"/>
</dbReference>
<gene>
    <name evidence="3" type="primary">GSTS1_3</name>
    <name evidence="3" type="ORF">BGZ70_007968</name>
</gene>